<name>A0A2M4D6A6_ANODA</name>
<dbReference type="EMBL" id="GGFL01008946">
    <property type="protein sequence ID" value="MBW73124.1"/>
    <property type="molecule type" value="Transcribed_RNA"/>
</dbReference>
<keyword evidence="1" id="KW-0732">Signal</keyword>
<sequence length="100" mass="11122">MIRRSSAVLLPRLFWFLLCWLLLVGGAPSSAPSSWRGCLFVVLPMASRSAKSTILSGVSLMNVSILLAFCRLFRSFSTPESESESESSRISSIVRLFFCR</sequence>
<accession>A0A2M4D6A6</accession>
<reference evidence="2" key="1">
    <citation type="submission" date="2018-01" db="EMBL/GenBank/DDBJ databases">
        <title>An insight into the sialome of Amazonian anophelines.</title>
        <authorList>
            <person name="Ribeiro J.M."/>
            <person name="Scarpassa V."/>
            <person name="Calvo E."/>
        </authorList>
    </citation>
    <scope>NUCLEOTIDE SEQUENCE</scope>
</reference>
<feature type="signal peptide" evidence="1">
    <location>
        <begin position="1"/>
        <end position="26"/>
    </location>
</feature>
<proteinExistence type="predicted"/>
<dbReference type="AlphaFoldDB" id="A0A2M4D6A6"/>
<feature type="chain" id="PRO_5014597810" evidence="1">
    <location>
        <begin position="27"/>
        <end position="100"/>
    </location>
</feature>
<protein>
    <submittedName>
        <fullName evidence="2">Putative secreted protein</fullName>
    </submittedName>
</protein>
<evidence type="ECO:0000313" key="2">
    <source>
        <dbReference type="EMBL" id="MBW73124.1"/>
    </source>
</evidence>
<organism evidence="2">
    <name type="scientific">Anopheles darlingi</name>
    <name type="common">Mosquito</name>
    <dbReference type="NCBI Taxonomy" id="43151"/>
    <lineage>
        <taxon>Eukaryota</taxon>
        <taxon>Metazoa</taxon>
        <taxon>Ecdysozoa</taxon>
        <taxon>Arthropoda</taxon>
        <taxon>Hexapoda</taxon>
        <taxon>Insecta</taxon>
        <taxon>Pterygota</taxon>
        <taxon>Neoptera</taxon>
        <taxon>Endopterygota</taxon>
        <taxon>Diptera</taxon>
        <taxon>Nematocera</taxon>
        <taxon>Culicoidea</taxon>
        <taxon>Culicidae</taxon>
        <taxon>Anophelinae</taxon>
        <taxon>Anopheles</taxon>
    </lineage>
</organism>
<evidence type="ECO:0000256" key="1">
    <source>
        <dbReference type="SAM" id="SignalP"/>
    </source>
</evidence>